<feature type="non-terminal residue" evidence="2">
    <location>
        <position position="573"/>
    </location>
</feature>
<evidence type="ECO:0000256" key="1">
    <source>
        <dbReference type="SAM" id="Phobius"/>
    </source>
</evidence>
<name>A0A0C9UD41_SPHS4</name>
<sequence>AQTNFTQCLQDVRSGMYGNGSDVGGTDNAGNPVDVTRATGVTYRLCIRACGAGQEPFQWPTFSQQFSSWLLPWLALVSQLPFGANDNIANLESALLALGSPVLAAYSVALTVLNGRWVAARFKHHKYDWPSRMHIVKALSSLQQSPLRITDDDGMLSSLIILPQNDRWWEELVVHLNYTHTWSISSVTSIIWVVVAYVFTVANSFIGNITDTVNLNSNGQAIGSLWLWLLPVVSGWLQISPKCDSERVKEAIKRSNEIAWVATPSGEPALASSLRRRYAFQLELGHDDPLRQDERCTAPIYNYSRLFQWVQQVEQVANIVRNASIRASDHIAVTPGQAWIPDEHGKIHRENRISTLPHVLNASIRALDHIAVAPGQAWIPDEHGKIFIPPPKALNLSIIGSRVLIASAMALALQWGTTGAAIVSIWYTPTIGLGCRSASYLLYGVLSTVSWFLMLLSSIISHYAPVREEDVYSPLSALRVLAILLRKSAKFLAYLNSAWVLLACFFQFTNFFERCYCNSSVLGLRGNAFNVIDFSPADIKQLKNIWIGGIILAATTAGVFVTFVTLLVNPELP</sequence>
<dbReference type="Proteomes" id="UP000054279">
    <property type="component" value="Unassembled WGS sequence"/>
</dbReference>
<gene>
    <name evidence="2" type="ORF">M422DRAFT_84233</name>
</gene>
<feature type="transmembrane region" description="Helical" evidence="1">
    <location>
        <begin position="221"/>
        <end position="239"/>
    </location>
</feature>
<evidence type="ECO:0000313" key="3">
    <source>
        <dbReference type="Proteomes" id="UP000054279"/>
    </source>
</evidence>
<reference evidence="2 3" key="1">
    <citation type="submission" date="2014-06" db="EMBL/GenBank/DDBJ databases">
        <title>Evolutionary Origins and Diversification of the Mycorrhizal Mutualists.</title>
        <authorList>
            <consortium name="DOE Joint Genome Institute"/>
            <consortium name="Mycorrhizal Genomics Consortium"/>
            <person name="Kohler A."/>
            <person name="Kuo A."/>
            <person name="Nagy L.G."/>
            <person name="Floudas D."/>
            <person name="Copeland A."/>
            <person name="Barry K.W."/>
            <person name="Cichocki N."/>
            <person name="Veneault-Fourrey C."/>
            <person name="LaButti K."/>
            <person name="Lindquist E.A."/>
            <person name="Lipzen A."/>
            <person name="Lundell T."/>
            <person name="Morin E."/>
            <person name="Murat C."/>
            <person name="Riley R."/>
            <person name="Ohm R."/>
            <person name="Sun H."/>
            <person name="Tunlid A."/>
            <person name="Henrissat B."/>
            <person name="Grigoriev I.V."/>
            <person name="Hibbett D.S."/>
            <person name="Martin F."/>
        </authorList>
    </citation>
    <scope>NUCLEOTIDE SEQUENCE [LARGE SCALE GENOMIC DNA]</scope>
    <source>
        <strain evidence="2 3">SS14</strain>
    </source>
</reference>
<proteinExistence type="predicted"/>
<feature type="transmembrane region" description="Helical" evidence="1">
    <location>
        <begin position="403"/>
        <end position="428"/>
    </location>
</feature>
<evidence type="ECO:0000313" key="2">
    <source>
        <dbReference type="EMBL" id="KIJ22985.1"/>
    </source>
</evidence>
<organism evidence="2 3">
    <name type="scientific">Sphaerobolus stellatus (strain SS14)</name>
    <dbReference type="NCBI Taxonomy" id="990650"/>
    <lineage>
        <taxon>Eukaryota</taxon>
        <taxon>Fungi</taxon>
        <taxon>Dikarya</taxon>
        <taxon>Basidiomycota</taxon>
        <taxon>Agaricomycotina</taxon>
        <taxon>Agaricomycetes</taxon>
        <taxon>Phallomycetidae</taxon>
        <taxon>Geastrales</taxon>
        <taxon>Sphaerobolaceae</taxon>
        <taxon>Sphaerobolus</taxon>
    </lineage>
</organism>
<dbReference type="OrthoDB" id="5392263at2759"/>
<keyword evidence="3" id="KW-1185">Reference proteome</keyword>
<keyword evidence="1" id="KW-0472">Membrane</keyword>
<dbReference type="HOGENOM" id="CLU_015738_0_0_1"/>
<accession>A0A0C9UD41</accession>
<feature type="transmembrane region" description="Helical" evidence="1">
    <location>
        <begin position="491"/>
        <end position="512"/>
    </location>
</feature>
<feature type="transmembrane region" description="Helical" evidence="1">
    <location>
        <begin position="190"/>
        <end position="209"/>
    </location>
</feature>
<dbReference type="AlphaFoldDB" id="A0A0C9UD41"/>
<feature type="non-terminal residue" evidence="2">
    <location>
        <position position="1"/>
    </location>
</feature>
<keyword evidence="1" id="KW-1133">Transmembrane helix</keyword>
<protein>
    <submittedName>
        <fullName evidence="2">Uncharacterized protein</fullName>
    </submittedName>
</protein>
<dbReference type="EMBL" id="KN837849">
    <property type="protein sequence ID" value="KIJ22985.1"/>
    <property type="molecule type" value="Genomic_DNA"/>
</dbReference>
<keyword evidence="1" id="KW-0812">Transmembrane</keyword>
<feature type="transmembrane region" description="Helical" evidence="1">
    <location>
        <begin position="545"/>
        <end position="568"/>
    </location>
</feature>
<feature type="transmembrane region" description="Helical" evidence="1">
    <location>
        <begin position="440"/>
        <end position="460"/>
    </location>
</feature>